<evidence type="ECO:0000313" key="2">
    <source>
        <dbReference type="Proteomes" id="UP000019140"/>
    </source>
</evidence>
<dbReference type="HOGENOM" id="CLU_2492091_0_0_7"/>
<proteinExistence type="predicted"/>
<dbReference type="EMBL" id="AZHX01001836">
    <property type="protein sequence ID" value="ETW99441.1"/>
    <property type="molecule type" value="Genomic_DNA"/>
</dbReference>
<comment type="caution">
    <text evidence="1">The sequence shown here is derived from an EMBL/GenBank/DDBJ whole genome shotgun (WGS) entry which is preliminary data.</text>
</comment>
<dbReference type="Proteomes" id="UP000019140">
    <property type="component" value="Unassembled WGS sequence"/>
</dbReference>
<evidence type="ECO:0000313" key="1">
    <source>
        <dbReference type="EMBL" id="ETW99441.1"/>
    </source>
</evidence>
<accession>W4LPU8</accession>
<sequence>MLREIVVDVRLFHTFSFLQRIQGFKQDCFCEWGHIFKLQSSGAIGTPRLKIEDVTPKAPGHLFGIPGPSNVSDWHAFLIHRGIIAN</sequence>
<reference evidence="1 2" key="1">
    <citation type="journal article" date="2014" name="Nature">
        <title>An environmental bacterial taxon with a large and distinct metabolic repertoire.</title>
        <authorList>
            <person name="Wilson M.C."/>
            <person name="Mori T."/>
            <person name="Ruckert C."/>
            <person name="Uria A.R."/>
            <person name="Helf M.J."/>
            <person name="Takada K."/>
            <person name="Gernert C."/>
            <person name="Steffens U.A."/>
            <person name="Heycke N."/>
            <person name="Schmitt S."/>
            <person name="Rinke C."/>
            <person name="Helfrich E.J."/>
            <person name="Brachmann A.O."/>
            <person name="Gurgui C."/>
            <person name="Wakimoto T."/>
            <person name="Kracht M."/>
            <person name="Crusemann M."/>
            <person name="Hentschel U."/>
            <person name="Abe I."/>
            <person name="Matsunaga S."/>
            <person name="Kalinowski J."/>
            <person name="Takeyama H."/>
            <person name="Piel J."/>
        </authorList>
    </citation>
    <scope>NUCLEOTIDE SEQUENCE [LARGE SCALE GENOMIC DNA]</scope>
    <source>
        <strain evidence="2">TSY2</strain>
    </source>
</reference>
<gene>
    <name evidence="1" type="ORF">ETSY2_40870</name>
</gene>
<protein>
    <submittedName>
        <fullName evidence="1">Uncharacterized protein</fullName>
    </submittedName>
</protein>
<organism evidence="1 2">
    <name type="scientific">Candidatus Entotheonella gemina</name>
    <dbReference type="NCBI Taxonomy" id="1429439"/>
    <lineage>
        <taxon>Bacteria</taxon>
        <taxon>Pseudomonadati</taxon>
        <taxon>Nitrospinota/Tectimicrobiota group</taxon>
        <taxon>Candidatus Tectimicrobiota</taxon>
        <taxon>Candidatus Entotheonellia</taxon>
        <taxon>Candidatus Entotheonellales</taxon>
        <taxon>Candidatus Entotheonellaceae</taxon>
        <taxon>Candidatus Entotheonella</taxon>
    </lineage>
</organism>
<dbReference type="AlphaFoldDB" id="W4LPU8"/>
<name>W4LPU8_9BACT</name>
<keyword evidence="2" id="KW-1185">Reference proteome</keyword>